<sequence>MGVMAHQVILEIVEAPFTAINPGAFIIIKARVTCPMRCNFKADKVRIINHDGKVIKEAPLVIPMGTAFETDPIVLKAPILAGSFTWKACYYEQEKEGITHLETSVPVSFTVKPLHMTGIAIWDVPSPVVAKETMKFKVGVKCSADCRLTGQVIKVYNHKNREVATAKLGDKPWAETQALYWTEVKLLAPDQAGSYNWQVKFPEQDRETPHLETESSFSFRVANPPECTVNVKVMDGKDRTPIQGAAVILHPYKGETDEQGKACFEITKGEYQLYVGGLNSYESRQSKIIVQQSTYMEVELESSNFMGD</sequence>
<evidence type="ECO:0000313" key="1">
    <source>
        <dbReference type="EMBL" id="AFM00392.1"/>
    </source>
</evidence>
<dbReference type="AlphaFoldDB" id="I4A8V7"/>
<evidence type="ECO:0000313" key="2">
    <source>
        <dbReference type="Proteomes" id="UP000006053"/>
    </source>
</evidence>
<dbReference type="EMBL" id="CP003348">
    <property type="protein sequence ID" value="AFM00392.1"/>
    <property type="molecule type" value="Genomic_DNA"/>
</dbReference>
<reference evidence="2" key="1">
    <citation type="submission" date="2012-06" db="EMBL/GenBank/DDBJ databases">
        <title>Complete sequence of Desulfitobacterium dehalogenans ATCC 51507.</title>
        <authorList>
            <person name="Lucas S."/>
            <person name="Han J."/>
            <person name="Lapidus A."/>
            <person name="Cheng J.-F."/>
            <person name="Goodwin L."/>
            <person name="Pitluck S."/>
            <person name="Peters L."/>
            <person name="Ovchinnikova G."/>
            <person name="Teshima H."/>
            <person name="Detter J.C."/>
            <person name="Han C."/>
            <person name="Tapia R."/>
            <person name="Land M."/>
            <person name="Hauser L."/>
            <person name="Kyrpides N."/>
            <person name="Ivanova N."/>
            <person name="Pagani I."/>
            <person name="Kruse T."/>
            <person name="de Vos W.M."/>
            <person name="Smidt H."/>
            <person name="Woyke T."/>
        </authorList>
    </citation>
    <scope>NUCLEOTIDE SEQUENCE [LARGE SCALE GENOMIC DNA]</scope>
    <source>
        <strain evidence="2">ATCC 51507 / DSM 9161 / JW/IU-DC1</strain>
    </source>
</reference>
<dbReference type="OrthoDB" id="5148566at2"/>
<name>I4A8V7_DESDJ</name>
<dbReference type="HOGENOM" id="CLU_902321_0_0_9"/>
<dbReference type="KEGG" id="ddh:Desde_2006"/>
<gene>
    <name evidence="1" type="ordered locus">Desde_2006</name>
</gene>
<reference evidence="1 2" key="2">
    <citation type="journal article" date="2015" name="J. Bacteriol.">
        <title>Genomic, proteomic, and biochemical analysis of the organohalide respiratory pathway in Desulfitobacterium dehalogenans.</title>
        <authorList>
            <person name="Kruse T."/>
            <person name="van de Pas B.A."/>
            <person name="Atteia A."/>
            <person name="Krab K."/>
            <person name="Hagen W.R."/>
            <person name="Goodwin L."/>
            <person name="Chain P."/>
            <person name="Boeren S."/>
            <person name="Maphosa F."/>
            <person name="Schraa G."/>
            <person name="de Vos W.M."/>
            <person name="van der Oost J."/>
            <person name="Smidt H."/>
            <person name="Stams A.J."/>
        </authorList>
    </citation>
    <scope>NUCLEOTIDE SEQUENCE [LARGE SCALE GENOMIC DNA]</scope>
    <source>
        <strain evidence="2">ATCC 51507 / DSM 9161 / JW/IU-DC1</strain>
    </source>
</reference>
<dbReference type="Gene3D" id="2.60.40.10">
    <property type="entry name" value="Immunoglobulins"/>
    <property type="match status" value="1"/>
</dbReference>
<dbReference type="Proteomes" id="UP000006053">
    <property type="component" value="Chromosome"/>
</dbReference>
<proteinExistence type="predicted"/>
<keyword evidence="2" id="KW-1185">Reference proteome</keyword>
<dbReference type="InterPro" id="IPR013783">
    <property type="entry name" value="Ig-like_fold"/>
</dbReference>
<accession>I4A8V7</accession>
<protein>
    <submittedName>
        <fullName evidence="1">Uncharacterized protein</fullName>
    </submittedName>
</protein>
<organism evidence="1 2">
    <name type="scientific">Desulfitobacterium dehalogenans (strain ATCC 51507 / DSM 9161 / JW/IU-DC1)</name>
    <dbReference type="NCBI Taxonomy" id="756499"/>
    <lineage>
        <taxon>Bacteria</taxon>
        <taxon>Bacillati</taxon>
        <taxon>Bacillota</taxon>
        <taxon>Clostridia</taxon>
        <taxon>Eubacteriales</taxon>
        <taxon>Desulfitobacteriaceae</taxon>
        <taxon>Desulfitobacterium</taxon>
    </lineage>
</organism>